<dbReference type="Pfam" id="PF24698">
    <property type="entry name" value="DUF7662"/>
    <property type="match status" value="1"/>
</dbReference>
<evidence type="ECO:0000313" key="3">
    <source>
        <dbReference type="Proteomes" id="UP000287388"/>
    </source>
</evidence>
<dbReference type="KEGG" id="bdm:EQG53_11810"/>
<reference evidence="2 3" key="1">
    <citation type="submission" date="2019-01" db="EMBL/GenBank/DDBJ databases">
        <title>Brevundimonas diminuta Genome sequencing and assembly.</title>
        <authorList>
            <person name="Chen H."/>
        </authorList>
    </citation>
    <scope>NUCLEOTIDE SEQUENCE [LARGE SCALE GENOMIC DNA]</scope>
    <source>
        <strain evidence="3">ATCC(B) 19146</strain>
    </source>
</reference>
<name>A0A3D4DG53_BREDI</name>
<gene>
    <name evidence="2" type="ORF">EQG53_11810</name>
</gene>
<accession>A0A3D4DG53</accession>
<dbReference type="Proteomes" id="UP000287388">
    <property type="component" value="Chromosome"/>
</dbReference>
<dbReference type="AlphaFoldDB" id="A0A3D4DG53"/>
<dbReference type="RefSeq" id="WP_081461937.1">
    <property type="nucleotide sequence ID" value="NZ_CP194728.1"/>
</dbReference>
<protein>
    <submittedName>
        <fullName evidence="2">Toxin-antitoxin system, antitoxin component</fullName>
    </submittedName>
</protein>
<organism evidence="2 3">
    <name type="scientific">Brevundimonas diminuta</name>
    <name type="common">Pseudomonas diminuta</name>
    <dbReference type="NCBI Taxonomy" id="293"/>
    <lineage>
        <taxon>Bacteria</taxon>
        <taxon>Pseudomonadati</taxon>
        <taxon>Pseudomonadota</taxon>
        <taxon>Alphaproteobacteria</taxon>
        <taxon>Caulobacterales</taxon>
        <taxon>Caulobacteraceae</taxon>
        <taxon>Brevundimonas</taxon>
    </lineage>
</organism>
<feature type="domain" description="DUF7662" evidence="1">
    <location>
        <begin position="4"/>
        <end position="79"/>
    </location>
</feature>
<proteinExistence type="predicted"/>
<evidence type="ECO:0000259" key="1">
    <source>
        <dbReference type="Pfam" id="PF24698"/>
    </source>
</evidence>
<sequence>MAKYAPLVRYLRRQRTPEVTLTFRDIERIVGGFLPKASSDLDWWRAEAAASAPPQKRAFAEAGFTAQPEIRSERVLFVRAASTSLHGSQAAG</sequence>
<dbReference type="EMBL" id="CP035093">
    <property type="protein sequence ID" value="QAT16134.1"/>
    <property type="molecule type" value="Genomic_DNA"/>
</dbReference>
<evidence type="ECO:0000313" key="2">
    <source>
        <dbReference type="EMBL" id="QAT16134.1"/>
    </source>
</evidence>
<dbReference type="InterPro" id="IPR056079">
    <property type="entry name" value="DUF7662"/>
</dbReference>